<accession>A0A0A2L3M8</accession>
<protein>
    <submittedName>
        <fullName evidence="2">Uncharacterized protein</fullName>
    </submittedName>
</protein>
<dbReference type="PhylomeDB" id="A0A0A2L3M8"/>
<evidence type="ECO:0000256" key="1">
    <source>
        <dbReference type="SAM" id="MobiDB-lite"/>
    </source>
</evidence>
<dbReference type="EMBL" id="JQGA01000780">
    <property type="protein sequence ID" value="KGO73756.1"/>
    <property type="molecule type" value="Genomic_DNA"/>
</dbReference>
<feature type="compositionally biased region" description="Low complexity" evidence="1">
    <location>
        <begin position="59"/>
        <end position="70"/>
    </location>
</feature>
<organism evidence="2 3">
    <name type="scientific">Penicillium italicum</name>
    <name type="common">Blue mold</name>
    <dbReference type="NCBI Taxonomy" id="40296"/>
    <lineage>
        <taxon>Eukaryota</taxon>
        <taxon>Fungi</taxon>
        <taxon>Dikarya</taxon>
        <taxon>Ascomycota</taxon>
        <taxon>Pezizomycotina</taxon>
        <taxon>Eurotiomycetes</taxon>
        <taxon>Eurotiomycetidae</taxon>
        <taxon>Eurotiales</taxon>
        <taxon>Aspergillaceae</taxon>
        <taxon>Penicillium</taxon>
    </lineage>
</organism>
<dbReference type="HOGENOM" id="CLU_144949_0_0_1"/>
<evidence type="ECO:0000313" key="2">
    <source>
        <dbReference type="EMBL" id="KGO73756.1"/>
    </source>
</evidence>
<dbReference type="OrthoDB" id="10493692at2759"/>
<comment type="caution">
    <text evidence="2">The sequence shown here is derived from an EMBL/GenBank/DDBJ whole genome shotgun (WGS) entry which is preliminary data.</text>
</comment>
<name>A0A0A2L3M8_PENIT</name>
<evidence type="ECO:0000313" key="3">
    <source>
        <dbReference type="Proteomes" id="UP000030104"/>
    </source>
</evidence>
<keyword evidence="3" id="KW-1185">Reference proteome</keyword>
<dbReference type="AlphaFoldDB" id="A0A0A2L3M8"/>
<gene>
    <name evidence="2" type="ORF">PITC_039670</name>
</gene>
<sequence length="152" mass="17249">MESPDPRENTEIPKQKRKRPAQHSANQRPAKVPKQSAPKTPQPRPRAPSSRKSGDLLDPSPTTVPSGSYSPPSPAPKTPESVQSDGTWEYTYGKHQEELWLPRILDSESDPTKKQEVLEKWDLVVELWTTVYRDHQGLTVESYLCNYSITRS</sequence>
<dbReference type="Proteomes" id="UP000030104">
    <property type="component" value="Unassembled WGS sequence"/>
</dbReference>
<reference evidence="2 3" key="1">
    <citation type="journal article" date="2015" name="Mol. Plant Microbe Interact.">
        <title>Genome, transcriptome, and functional analyses of Penicillium expansum provide new insights into secondary metabolism and pathogenicity.</title>
        <authorList>
            <person name="Ballester A.R."/>
            <person name="Marcet-Houben M."/>
            <person name="Levin E."/>
            <person name="Sela N."/>
            <person name="Selma-Lazaro C."/>
            <person name="Carmona L."/>
            <person name="Wisniewski M."/>
            <person name="Droby S."/>
            <person name="Gonzalez-Candelas L."/>
            <person name="Gabaldon T."/>
        </authorList>
    </citation>
    <scope>NUCLEOTIDE SEQUENCE [LARGE SCALE GENOMIC DNA]</scope>
    <source>
        <strain evidence="2 3">PHI-1</strain>
    </source>
</reference>
<proteinExistence type="predicted"/>
<feature type="region of interest" description="Disordered" evidence="1">
    <location>
        <begin position="1"/>
        <end position="89"/>
    </location>
</feature>
<feature type="compositionally biased region" description="Basic and acidic residues" evidence="1">
    <location>
        <begin position="1"/>
        <end position="14"/>
    </location>
</feature>